<evidence type="ECO:0000259" key="1">
    <source>
        <dbReference type="Pfam" id="PF12717"/>
    </source>
</evidence>
<protein>
    <submittedName>
        <fullName evidence="2">AP-1 complex subunit beta-1</fullName>
    </submittedName>
</protein>
<dbReference type="EMBL" id="CP075155">
    <property type="protein sequence ID" value="UTX43997.1"/>
    <property type="molecule type" value="Genomic_DNA"/>
</dbReference>
<dbReference type="AlphaFoldDB" id="A0A9Q9CB65"/>
<proteinExistence type="predicted"/>
<evidence type="ECO:0000313" key="2">
    <source>
        <dbReference type="EMBL" id="UTX43997.1"/>
    </source>
</evidence>
<gene>
    <name evidence="2" type="ORF">GPU96_09g17770</name>
</gene>
<dbReference type="InterPro" id="IPR016024">
    <property type="entry name" value="ARM-type_fold"/>
</dbReference>
<dbReference type="PANTHER" id="PTHR20938:SF0">
    <property type="entry name" value="INTEGRATOR COMPLEX SUBUNIT 4"/>
    <property type="match status" value="1"/>
</dbReference>
<evidence type="ECO:0000313" key="3">
    <source>
        <dbReference type="Proteomes" id="UP001059546"/>
    </source>
</evidence>
<dbReference type="Gene3D" id="1.25.10.10">
    <property type="entry name" value="Leucine-rich Repeat Variant"/>
    <property type="match status" value="1"/>
</dbReference>
<feature type="domain" description="Condensin complex subunit 1 C-terminal" evidence="1">
    <location>
        <begin position="212"/>
        <end position="316"/>
    </location>
</feature>
<dbReference type="Pfam" id="PF12717">
    <property type="entry name" value="Cnd1"/>
    <property type="match status" value="1"/>
</dbReference>
<dbReference type="Proteomes" id="UP001059546">
    <property type="component" value="Chromosome IX"/>
</dbReference>
<name>A0A9Q9CB65_ENCHE</name>
<organism evidence="2 3">
    <name type="scientific">Encephalitozoon hellem</name>
    <name type="common">Microsporidian parasite</name>
    <dbReference type="NCBI Taxonomy" id="27973"/>
    <lineage>
        <taxon>Eukaryota</taxon>
        <taxon>Fungi</taxon>
        <taxon>Fungi incertae sedis</taxon>
        <taxon>Microsporidia</taxon>
        <taxon>Unikaryonidae</taxon>
        <taxon>Encephalitozoon</taxon>
    </lineage>
</organism>
<reference evidence="2" key="1">
    <citation type="submission" date="2021-05" db="EMBL/GenBank/DDBJ databases">
        <title>Encephalitozoon hellem ATCC 50604 Complete Genome.</title>
        <authorList>
            <person name="Mascarenhas dos Santos A.C."/>
            <person name="Julian A.T."/>
            <person name="Pombert J.-F."/>
        </authorList>
    </citation>
    <scope>NUCLEOTIDE SEQUENCE</scope>
    <source>
        <strain evidence="2">ATCC 50604</strain>
    </source>
</reference>
<accession>A0A9Q9CB65</accession>
<dbReference type="InterPro" id="IPR032682">
    <property type="entry name" value="Cnd1_C"/>
</dbReference>
<dbReference type="InterPro" id="IPR011989">
    <property type="entry name" value="ARM-like"/>
</dbReference>
<dbReference type="SUPFAM" id="SSF48371">
    <property type="entry name" value="ARM repeat"/>
    <property type="match status" value="1"/>
</dbReference>
<dbReference type="PANTHER" id="PTHR20938">
    <property type="entry name" value="INTEGRATOR COMPLEX SUBUNIT 4"/>
    <property type="match status" value="1"/>
</dbReference>
<sequence>MLPGLQIFDLHEPSKCNVLNSIAADFEGGSAKSLSDYYSPGCTPECNGHHLVVYLENALHRGVPICYKDVSALILHESSKVRKISLMLHCKHFPDIPPPPSFQHDPDHLIRAIYLRQKGNIRILSLIKQARDGNKDVREAALHQLMRFSEDERYKTKILRAVCHGIHDRELSIRVFASKAIGEFKGLPDEMIGRLLSKQVTSPDDQELCGGLIYGIEDEYSDVRRNTISSVFSLITPGIASKAFDFIVDSLNDDDSGVRELCTLYLKKISMKYVLAVDKEIVRQISESLKERSCNVKANILGLLGNLKYEDVEVFNILTSHMEVNVGPRDVFRCIGKIVSRNKKLFLANVDRFYKHTPMAQVEESLEDNLYVARLMVLREMKRADPEMRISKIIEDHFLFLDIMECSKPNGCGDGYIFFKDILCQFLEEPSVDKKGHYKRLFNQMKENDDDRYLFIYYVYKGMDELLRKKRDNILRKIQFLFVNTDFDISLISNIKLFIEYIKSLDFKSIRFLRYDVDVPSKVKVRSKMPIRFSACLTIESSHCDVHLKVWSENKQPIYYRAQKAIDICIFDDVSSICCSIVKLLPTQDIQLSHTKTVLIEKKKHKKDLIPGIDRY</sequence>